<feature type="region of interest" description="Disordered" evidence="1">
    <location>
        <begin position="385"/>
        <end position="406"/>
    </location>
</feature>
<dbReference type="EMBL" id="JARQWQ010000028">
    <property type="protein sequence ID" value="KAK2562558.1"/>
    <property type="molecule type" value="Genomic_DNA"/>
</dbReference>
<protein>
    <submittedName>
        <fullName evidence="3">Uncharacterized protein</fullName>
    </submittedName>
</protein>
<sequence length="592" mass="66767">MKILLAAFIVIAFSSPICKGLQEHQRLLIKKSKLTRFFQENNSSISSSEERKDKEIKKNETKIIIHSGHKDRGNYNESLSGNSRHIIKNSTNHSKFHNARKEKVEIGQLLCKLFNISKEVKACKGKHYSKKAMIWPTKMLPWLKKVLINKLYHRQNPLSLLENPSEIPFGAGLADRFNDNWDESLFKGLRKHHGLRMVPLVKSLKTKLFGGGQPNSVDSLNEALNGEGLNSVGQGNSHFFRQILRQALGGSDRDTVLKEMKQELMLANDRGENGGNERIEDLSGRNGVTQFNNGIQDPPIMEEPSQGIVPGQLGSLNMLQGGMKPPFMEQPIHAQMLDNGVIAPMPEQLTRGSPFKMDSSFSGSPFARSSTVDSYFKMSPLASLQVNDPTSRNSQLASSFPRAPTREGSLLQRAGGFDLPMSNSQVPSNPTQRMQTEFEDGDVRSMDEFNAHDDRFLEQNEPTERISHQLKPISNNLVMEEISDNTARGRNFPVQRNPDIDRLMRLHSRYRSPETTMNYRSSRFGLRLPMDSNSIGIASVLGKDEDSINFTDLDNQRSLAFRRGKVLKGSSNSHTKHRDKSTWKYHKVVSRV</sequence>
<dbReference type="Proteomes" id="UP001249851">
    <property type="component" value="Unassembled WGS sequence"/>
</dbReference>
<proteinExistence type="predicted"/>
<reference evidence="3" key="1">
    <citation type="journal article" date="2023" name="G3 (Bethesda)">
        <title>Whole genome assembly and annotation of the endangered Caribbean coral Acropora cervicornis.</title>
        <authorList>
            <person name="Selwyn J.D."/>
            <person name="Vollmer S.V."/>
        </authorList>
    </citation>
    <scope>NUCLEOTIDE SEQUENCE</scope>
    <source>
        <strain evidence="3">K2</strain>
    </source>
</reference>
<feature type="compositionally biased region" description="Basic and acidic residues" evidence="1">
    <location>
        <begin position="269"/>
        <end position="283"/>
    </location>
</feature>
<feature type="region of interest" description="Disordered" evidence="1">
    <location>
        <begin position="269"/>
        <end position="306"/>
    </location>
</feature>
<organism evidence="3 4">
    <name type="scientific">Acropora cervicornis</name>
    <name type="common">Staghorn coral</name>
    <dbReference type="NCBI Taxonomy" id="6130"/>
    <lineage>
        <taxon>Eukaryota</taxon>
        <taxon>Metazoa</taxon>
        <taxon>Cnidaria</taxon>
        <taxon>Anthozoa</taxon>
        <taxon>Hexacorallia</taxon>
        <taxon>Scleractinia</taxon>
        <taxon>Astrocoeniina</taxon>
        <taxon>Acroporidae</taxon>
        <taxon>Acropora</taxon>
    </lineage>
</organism>
<evidence type="ECO:0000256" key="1">
    <source>
        <dbReference type="SAM" id="MobiDB-lite"/>
    </source>
</evidence>
<dbReference type="AlphaFoldDB" id="A0AAD9QJL9"/>
<evidence type="ECO:0000313" key="4">
    <source>
        <dbReference type="Proteomes" id="UP001249851"/>
    </source>
</evidence>
<feature type="chain" id="PRO_5042121220" evidence="2">
    <location>
        <begin position="21"/>
        <end position="592"/>
    </location>
</feature>
<evidence type="ECO:0000313" key="3">
    <source>
        <dbReference type="EMBL" id="KAK2562558.1"/>
    </source>
</evidence>
<feature type="compositionally biased region" description="Polar residues" evidence="1">
    <location>
        <begin position="286"/>
        <end position="295"/>
    </location>
</feature>
<gene>
    <name evidence="3" type="ORF">P5673_014237</name>
</gene>
<accession>A0AAD9QJL9</accession>
<feature type="compositionally biased region" description="Polar residues" evidence="1">
    <location>
        <begin position="385"/>
        <end position="398"/>
    </location>
</feature>
<keyword evidence="2" id="KW-0732">Signal</keyword>
<name>A0AAD9QJL9_ACRCE</name>
<feature type="signal peptide" evidence="2">
    <location>
        <begin position="1"/>
        <end position="20"/>
    </location>
</feature>
<reference evidence="3" key="2">
    <citation type="journal article" date="2023" name="Science">
        <title>Genomic signatures of disease resistance in endangered staghorn corals.</title>
        <authorList>
            <person name="Vollmer S.V."/>
            <person name="Selwyn J.D."/>
            <person name="Despard B.A."/>
            <person name="Roesel C.L."/>
        </authorList>
    </citation>
    <scope>NUCLEOTIDE SEQUENCE</scope>
    <source>
        <strain evidence="3">K2</strain>
    </source>
</reference>
<evidence type="ECO:0000256" key="2">
    <source>
        <dbReference type="SAM" id="SignalP"/>
    </source>
</evidence>
<keyword evidence="4" id="KW-1185">Reference proteome</keyword>
<comment type="caution">
    <text evidence="3">The sequence shown here is derived from an EMBL/GenBank/DDBJ whole genome shotgun (WGS) entry which is preliminary data.</text>
</comment>